<dbReference type="InterPro" id="IPR042274">
    <property type="entry name" value="YycH/YycI_2"/>
</dbReference>
<protein>
    <submittedName>
        <fullName evidence="3">YycH family regulatory protein</fullName>
    </submittedName>
</protein>
<evidence type="ECO:0000313" key="3">
    <source>
        <dbReference type="EMBL" id="MFB9757330.1"/>
    </source>
</evidence>
<evidence type="ECO:0000313" key="4">
    <source>
        <dbReference type="Proteomes" id="UP001589609"/>
    </source>
</evidence>
<name>A0ABV5W9R6_9BACI</name>
<organism evidence="3 4">
    <name type="scientific">Ectobacillus funiculus</name>
    <dbReference type="NCBI Taxonomy" id="137993"/>
    <lineage>
        <taxon>Bacteria</taxon>
        <taxon>Bacillati</taxon>
        <taxon>Bacillota</taxon>
        <taxon>Bacilli</taxon>
        <taxon>Bacillales</taxon>
        <taxon>Bacillaceae</taxon>
        <taxon>Ectobacillus</taxon>
    </lineage>
</organism>
<accession>A0ABV5W9R6</accession>
<dbReference type="Pfam" id="PF07435">
    <property type="entry name" value="YycH"/>
    <property type="match status" value="1"/>
</dbReference>
<dbReference type="Gene3D" id="3.10.450.310">
    <property type="match status" value="1"/>
</dbReference>
<keyword evidence="1" id="KW-0472">Membrane</keyword>
<keyword evidence="1" id="KW-1133">Transmembrane helix</keyword>
<comment type="caution">
    <text evidence="3">The sequence shown here is derived from an EMBL/GenBank/DDBJ whole genome shotgun (WGS) entry which is preliminary data.</text>
</comment>
<dbReference type="EMBL" id="JBHMAF010000010">
    <property type="protein sequence ID" value="MFB9757330.1"/>
    <property type="molecule type" value="Genomic_DNA"/>
</dbReference>
<dbReference type="InterPro" id="IPR009996">
    <property type="entry name" value="YycH"/>
</dbReference>
<feature type="transmembrane region" description="Helical" evidence="1">
    <location>
        <begin position="9"/>
        <end position="26"/>
    </location>
</feature>
<dbReference type="RefSeq" id="WP_379947634.1">
    <property type="nucleotide sequence ID" value="NZ_JBHMAF010000010.1"/>
</dbReference>
<proteinExistence type="predicted"/>
<feature type="domain" description="Regulatory protein YycH" evidence="2">
    <location>
        <begin position="4"/>
        <end position="440"/>
    </location>
</feature>
<keyword evidence="1" id="KW-0812">Transmembrane</keyword>
<evidence type="ECO:0000259" key="2">
    <source>
        <dbReference type="Pfam" id="PF07435"/>
    </source>
</evidence>
<reference evidence="3 4" key="1">
    <citation type="submission" date="2024-09" db="EMBL/GenBank/DDBJ databases">
        <authorList>
            <person name="Sun Q."/>
            <person name="Mori K."/>
        </authorList>
    </citation>
    <scope>NUCLEOTIDE SEQUENCE [LARGE SCALE GENOMIC DNA]</scope>
    <source>
        <strain evidence="3 4">JCM 11201</strain>
    </source>
</reference>
<dbReference type="CDD" id="cd15787">
    <property type="entry name" value="YycH_N"/>
    <property type="match status" value="1"/>
</dbReference>
<dbReference type="Proteomes" id="UP001589609">
    <property type="component" value="Unassembled WGS sequence"/>
</dbReference>
<evidence type="ECO:0000256" key="1">
    <source>
        <dbReference type="SAM" id="Phobius"/>
    </source>
</evidence>
<dbReference type="Gene3D" id="3.30.310.160">
    <property type="entry name" value="YycH protein, domain 2"/>
    <property type="match status" value="1"/>
</dbReference>
<keyword evidence="4" id="KW-1185">Reference proteome</keyword>
<gene>
    <name evidence="3" type="ORF">ACFFMS_02055</name>
</gene>
<sequence length="448" mass="51846">MSMENFKTILLLNLVVISIFLTYNLWTYQPDSSMVQNEKYIQDVPSVTKKDLSAIIFPSQMIVHKGLEHYASEQILRINPAYKILEQGEFDDFKDVSYKIPKSQFLSFVHAKNRVEFVFPAEIPFEVFKNLFSIQEKDMEPQTFDRLLINLYPNENSKDEVQAFFVSYESRKIYSATLKGIAVKDLVNTSNEFAGQADEYFMYAINETRAIFLPEDNVNMKQMFYVTSDLDEEMFQNILFTDPRYVKQDKTSSWEMYTDGTRLLRIFNTTQMLEYENSSVSQKEVLTGAPLVQQSIDFINNHGGWTDSYRLYNVIPGKGETVFRLHADNSFPVFNTDGMSSLKLGWGLNEIRSFKRPLFWLFVKKEEDTTVELPSGRTILSFIQQNAKDSMKEIKNIAVGYELEPDVGLNGEKVIGVKLNPIWYISYGDSYKKIEWDAEKGGELVGLE</sequence>